<keyword evidence="2" id="KW-1185">Reference proteome</keyword>
<dbReference type="InterPro" id="IPR012337">
    <property type="entry name" value="RNaseH-like_sf"/>
</dbReference>
<accession>A0A9N9D3F0</accession>
<dbReference type="EMBL" id="CAJVPY010004645">
    <property type="protein sequence ID" value="CAG8624742.1"/>
    <property type="molecule type" value="Genomic_DNA"/>
</dbReference>
<dbReference type="OrthoDB" id="10267344at2759"/>
<protein>
    <submittedName>
        <fullName evidence="1">6031_t:CDS:1</fullName>
    </submittedName>
</protein>
<sequence>MKKDICEYVQNCNTCNQTISIKEKNDLTPVVSHSLMKHLQMDLIDFTAYKDMNDRFSWLLTMTKEANIVGKDLISLFAQWGVLSILQPDNSKEFTANVVKCICEELGT</sequence>
<evidence type="ECO:0000313" key="2">
    <source>
        <dbReference type="Proteomes" id="UP000789405"/>
    </source>
</evidence>
<proteinExistence type="predicted"/>
<evidence type="ECO:0000313" key="1">
    <source>
        <dbReference type="EMBL" id="CAG8624742.1"/>
    </source>
</evidence>
<dbReference type="AlphaFoldDB" id="A0A9N9D3F0"/>
<reference evidence="1" key="1">
    <citation type="submission" date="2021-06" db="EMBL/GenBank/DDBJ databases">
        <authorList>
            <person name="Kallberg Y."/>
            <person name="Tangrot J."/>
            <person name="Rosling A."/>
        </authorList>
    </citation>
    <scope>NUCLEOTIDE SEQUENCE</scope>
    <source>
        <strain evidence="1">MA453B</strain>
    </source>
</reference>
<name>A0A9N9D3F0_9GLOM</name>
<dbReference type="SUPFAM" id="SSF53098">
    <property type="entry name" value="Ribonuclease H-like"/>
    <property type="match status" value="1"/>
</dbReference>
<dbReference type="Proteomes" id="UP000789405">
    <property type="component" value="Unassembled WGS sequence"/>
</dbReference>
<gene>
    <name evidence="1" type="ORF">DERYTH_LOCUS8828</name>
</gene>
<comment type="caution">
    <text evidence="1">The sequence shown here is derived from an EMBL/GenBank/DDBJ whole genome shotgun (WGS) entry which is preliminary data.</text>
</comment>
<organism evidence="1 2">
    <name type="scientific">Dentiscutata erythropus</name>
    <dbReference type="NCBI Taxonomy" id="1348616"/>
    <lineage>
        <taxon>Eukaryota</taxon>
        <taxon>Fungi</taxon>
        <taxon>Fungi incertae sedis</taxon>
        <taxon>Mucoromycota</taxon>
        <taxon>Glomeromycotina</taxon>
        <taxon>Glomeromycetes</taxon>
        <taxon>Diversisporales</taxon>
        <taxon>Gigasporaceae</taxon>
        <taxon>Dentiscutata</taxon>
    </lineage>
</organism>